<evidence type="ECO:0000313" key="2">
    <source>
        <dbReference type="Proteomes" id="UP000188268"/>
    </source>
</evidence>
<protein>
    <submittedName>
        <fullName evidence="1">Uncharacterized protein</fullName>
    </submittedName>
</protein>
<sequence>MNKARFRVSRKTGKQDSTFDIIRAKDSLHQERDMSVNRGKRKFMFSM</sequence>
<organism evidence="1 2">
    <name type="scientific">Corchorus capsularis</name>
    <name type="common">Jute</name>
    <dbReference type="NCBI Taxonomy" id="210143"/>
    <lineage>
        <taxon>Eukaryota</taxon>
        <taxon>Viridiplantae</taxon>
        <taxon>Streptophyta</taxon>
        <taxon>Embryophyta</taxon>
        <taxon>Tracheophyta</taxon>
        <taxon>Spermatophyta</taxon>
        <taxon>Magnoliopsida</taxon>
        <taxon>eudicotyledons</taxon>
        <taxon>Gunneridae</taxon>
        <taxon>Pentapetalae</taxon>
        <taxon>rosids</taxon>
        <taxon>malvids</taxon>
        <taxon>Malvales</taxon>
        <taxon>Malvaceae</taxon>
        <taxon>Grewioideae</taxon>
        <taxon>Apeibeae</taxon>
        <taxon>Corchorus</taxon>
    </lineage>
</organism>
<keyword evidence="2" id="KW-1185">Reference proteome</keyword>
<evidence type="ECO:0000313" key="1">
    <source>
        <dbReference type="EMBL" id="OMO51934.1"/>
    </source>
</evidence>
<dbReference type="Gramene" id="OMO51934">
    <property type="protein sequence ID" value="OMO51934"/>
    <property type="gene ID" value="CCACVL1_29485"/>
</dbReference>
<dbReference type="EMBL" id="AWWV01015652">
    <property type="protein sequence ID" value="OMO51934.1"/>
    <property type="molecule type" value="Genomic_DNA"/>
</dbReference>
<dbReference type="Proteomes" id="UP000188268">
    <property type="component" value="Unassembled WGS sequence"/>
</dbReference>
<proteinExistence type="predicted"/>
<dbReference type="AlphaFoldDB" id="A0A1R3G1J5"/>
<comment type="caution">
    <text evidence="1">The sequence shown here is derived from an EMBL/GenBank/DDBJ whole genome shotgun (WGS) entry which is preliminary data.</text>
</comment>
<gene>
    <name evidence="1" type="ORF">CCACVL1_29485</name>
</gene>
<name>A0A1R3G1J5_COCAP</name>
<accession>A0A1R3G1J5</accession>
<reference evidence="1 2" key="1">
    <citation type="submission" date="2013-09" db="EMBL/GenBank/DDBJ databases">
        <title>Corchorus capsularis genome sequencing.</title>
        <authorList>
            <person name="Alam M."/>
            <person name="Haque M.S."/>
            <person name="Islam M.S."/>
            <person name="Emdad E.M."/>
            <person name="Islam M.M."/>
            <person name="Ahmed B."/>
            <person name="Halim A."/>
            <person name="Hossen Q.M.M."/>
            <person name="Hossain M.Z."/>
            <person name="Ahmed R."/>
            <person name="Khan M.M."/>
            <person name="Islam R."/>
            <person name="Rashid M.M."/>
            <person name="Khan S.A."/>
            <person name="Rahman M.S."/>
            <person name="Alam M."/>
        </authorList>
    </citation>
    <scope>NUCLEOTIDE SEQUENCE [LARGE SCALE GENOMIC DNA]</scope>
    <source>
        <strain evidence="2">cv. CVL-1</strain>
        <tissue evidence="1">Whole seedling</tissue>
    </source>
</reference>